<keyword evidence="2" id="KW-1185">Reference proteome</keyword>
<reference evidence="2" key="1">
    <citation type="journal article" date="2019" name="Int. J. Syst. Evol. Microbiol.">
        <title>The Global Catalogue of Microorganisms (GCM) 10K type strain sequencing project: providing services to taxonomists for standard genome sequencing and annotation.</title>
        <authorList>
            <consortium name="The Broad Institute Genomics Platform"/>
            <consortium name="The Broad Institute Genome Sequencing Center for Infectious Disease"/>
            <person name="Wu L."/>
            <person name="Ma J."/>
        </authorList>
    </citation>
    <scope>NUCLEOTIDE SEQUENCE [LARGE SCALE GENOMIC DNA]</scope>
    <source>
        <strain evidence="2">CGMCC 1.15103</strain>
    </source>
</reference>
<dbReference type="Gene3D" id="3.40.50.880">
    <property type="match status" value="1"/>
</dbReference>
<dbReference type="EMBL" id="BMHL01000015">
    <property type="protein sequence ID" value="GGC65670.1"/>
    <property type="molecule type" value="Genomic_DNA"/>
</dbReference>
<gene>
    <name evidence="1" type="ORF">GCM10011400_62120</name>
</gene>
<dbReference type="SUPFAM" id="SSF52317">
    <property type="entry name" value="Class I glutamine amidotransferase-like"/>
    <property type="match status" value="1"/>
</dbReference>
<dbReference type="InterPro" id="IPR029062">
    <property type="entry name" value="Class_I_gatase-like"/>
</dbReference>
<evidence type="ECO:0000313" key="1">
    <source>
        <dbReference type="EMBL" id="GGC65670.1"/>
    </source>
</evidence>
<dbReference type="PROSITE" id="PS51273">
    <property type="entry name" value="GATASE_TYPE_1"/>
    <property type="match status" value="1"/>
</dbReference>
<dbReference type="PANTHER" id="PTHR43235">
    <property type="entry name" value="GLUTAMINE AMIDOTRANSFERASE PB2B2.05-RELATED"/>
    <property type="match status" value="1"/>
</dbReference>
<dbReference type="InterPro" id="IPR011697">
    <property type="entry name" value="Peptidase_C26"/>
</dbReference>
<sequence length="257" mass="27471">MEQRSDTPSPRQLRVLVSGSFGSPLATPQLNSTLQTLADSVHDQLLIVGVTGHAVNAVAPNCEPQVLADLYDGLIVLGGADVDPAQYGQSMESVCSYGINPNADEFEISLLRRAVEVQMPIFGICRGMQLLNVAQGGTLLQDIGPSTVHNVAEDNSALTGHSVRILPETRLSSIFGEQDIEIRSAHHQAIGTLGNELRVAAVAPDGIIEAIELKGEAWGVGVQWHPEDPMADQAQIGRILESFALQCATYAERRVSC</sequence>
<comment type="caution">
    <text evidence="1">The sequence shown here is derived from an EMBL/GenBank/DDBJ whole genome shotgun (WGS) entry which is preliminary data.</text>
</comment>
<dbReference type="Proteomes" id="UP000602004">
    <property type="component" value="Unassembled WGS sequence"/>
</dbReference>
<dbReference type="InterPro" id="IPR044668">
    <property type="entry name" value="PuuD-like"/>
</dbReference>
<evidence type="ECO:0008006" key="3">
    <source>
        <dbReference type="Google" id="ProtNLM"/>
    </source>
</evidence>
<dbReference type="Pfam" id="PF07722">
    <property type="entry name" value="Peptidase_C26"/>
    <property type="match status" value="1"/>
</dbReference>
<name>A0ABQ1NAP1_9BURK</name>
<proteinExistence type="predicted"/>
<evidence type="ECO:0000313" key="2">
    <source>
        <dbReference type="Proteomes" id="UP000602004"/>
    </source>
</evidence>
<dbReference type="RefSeq" id="WP_175172066.1">
    <property type="nucleotide sequence ID" value="NZ_BMHL01000015.1"/>
</dbReference>
<dbReference type="CDD" id="cd01745">
    <property type="entry name" value="GATase1_2"/>
    <property type="match status" value="1"/>
</dbReference>
<protein>
    <recommendedName>
        <fullName evidence="3">Glutamine amidotransferase</fullName>
    </recommendedName>
</protein>
<accession>A0ABQ1NAP1</accession>
<dbReference type="PANTHER" id="PTHR43235:SF1">
    <property type="entry name" value="GLUTAMINE AMIDOTRANSFERASE PB2B2.05-RELATED"/>
    <property type="match status" value="1"/>
</dbReference>
<organism evidence="1 2">
    <name type="scientific">Paraburkholderia caffeinilytica</name>
    <dbReference type="NCBI Taxonomy" id="1761016"/>
    <lineage>
        <taxon>Bacteria</taxon>
        <taxon>Pseudomonadati</taxon>
        <taxon>Pseudomonadota</taxon>
        <taxon>Betaproteobacteria</taxon>
        <taxon>Burkholderiales</taxon>
        <taxon>Burkholderiaceae</taxon>
        <taxon>Paraburkholderia</taxon>
    </lineage>
</organism>